<organism evidence="2">
    <name type="scientific">Oryza brachyantha</name>
    <name type="common">malo sina</name>
    <dbReference type="NCBI Taxonomy" id="4533"/>
    <lineage>
        <taxon>Eukaryota</taxon>
        <taxon>Viridiplantae</taxon>
        <taxon>Streptophyta</taxon>
        <taxon>Embryophyta</taxon>
        <taxon>Tracheophyta</taxon>
        <taxon>Spermatophyta</taxon>
        <taxon>Magnoliopsida</taxon>
        <taxon>Liliopsida</taxon>
        <taxon>Poales</taxon>
        <taxon>Poaceae</taxon>
        <taxon>BOP clade</taxon>
        <taxon>Oryzoideae</taxon>
        <taxon>Oryzeae</taxon>
        <taxon>Oryzinae</taxon>
        <taxon>Oryza</taxon>
    </lineage>
</organism>
<dbReference type="PANTHER" id="PTHR34458:SF5">
    <property type="entry name" value="POLLEN OLE E 1 ALLERGEN AND EXTENSIN FAMILY PROTEIN"/>
    <property type="match status" value="1"/>
</dbReference>
<name>J3MB58_ORYBR</name>
<evidence type="ECO:0000256" key="1">
    <source>
        <dbReference type="SAM" id="SignalP"/>
    </source>
</evidence>
<proteinExistence type="predicted"/>
<evidence type="ECO:0000313" key="3">
    <source>
        <dbReference type="Proteomes" id="UP000006038"/>
    </source>
</evidence>
<protein>
    <submittedName>
        <fullName evidence="2">Uncharacterized protein</fullName>
    </submittedName>
</protein>
<keyword evidence="3" id="KW-1185">Reference proteome</keyword>
<reference evidence="2" key="1">
    <citation type="journal article" date="2013" name="Nat. Commun.">
        <title>Whole-genome sequencing of Oryza brachyantha reveals mechanisms underlying Oryza genome evolution.</title>
        <authorList>
            <person name="Chen J."/>
            <person name="Huang Q."/>
            <person name="Gao D."/>
            <person name="Wang J."/>
            <person name="Lang Y."/>
            <person name="Liu T."/>
            <person name="Li B."/>
            <person name="Bai Z."/>
            <person name="Luis Goicoechea J."/>
            <person name="Liang C."/>
            <person name="Chen C."/>
            <person name="Zhang W."/>
            <person name="Sun S."/>
            <person name="Liao Y."/>
            <person name="Zhang X."/>
            <person name="Yang L."/>
            <person name="Song C."/>
            <person name="Wang M."/>
            <person name="Shi J."/>
            <person name="Liu G."/>
            <person name="Liu J."/>
            <person name="Zhou H."/>
            <person name="Zhou W."/>
            <person name="Yu Q."/>
            <person name="An N."/>
            <person name="Chen Y."/>
            <person name="Cai Q."/>
            <person name="Wang B."/>
            <person name="Liu B."/>
            <person name="Min J."/>
            <person name="Huang Y."/>
            <person name="Wu H."/>
            <person name="Li Z."/>
            <person name="Zhang Y."/>
            <person name="Yin Y."/>
            <person name="Song W."/>
            <person name="Jiang J."/>
            <person name="Jackson S.A."/>
            <person name="Wing R.A."/>
            <person name="Wang J."/>
            <person name="Chen M."/>
        </authorList>
    </citation>
    <scope>NUCLEOTIDE SEQUENCE [LARGE SCALE GENOMIC DNA]</scope>
    <source>
        <strain evidence="2">cv. IRGC 101232</strain>
    </source>
</reference>
<dbReference type="Gramene" id="OB06G12520.1">
    <property type="protein sequence ID" value="OB06G12520.1"/>
    <property type="gene ID" value="OB06G12520"/>
</dbReference>
<sequence length="222" mass="21809">MAVLLATAAAVFLASGLVAEARVVAIVHGVVPCSIDTVSMAAVSSSPVFANASVHLVVGGNDDGNLISTRTRTNSKGHFKMVLNVTSSDMMAALQAGGRVVVTTPPAACDSSLPAAGRLAAPLLPLGSRSLLAGAGGPPSPADDDDQLRDAIDDLCGFLGDPDRLAAAGAGLAVDLACVAVSLAVLLGGNDTIPAASYDVNSGTLDGFTALGVGPVSYSAAN</sequence>
<evidence type="ECO:0000313" key="2">
    <source>
        <dbReference type="EnsemblPlants" id="OB06G12520.1"/>
    </source>
</evidence>
<dbReference type="AlphaFoldDB" id="J3MB58"/>
<feature type="signal peptide" evidence="1">
    <location>
        <begin position="1"/>
        <end position="21"/>
    </location>
</feature>
<accession>J3MB58</accession>
<dbReference type="HOGENOM" id="CLU_1247051_0_0_1"/>
<keyword evidence="1" id="KW-0732">Signal</keyword>
<dbReference type="Proteomes" id="UP000006038">
    <property type="component" value="Chromosome 6"/>
</dbReference>
<feature type="chain" id="PRO_5003773289" evidence="1">
    <location>
        <begin position="22"/>
        <end position="222"/>
    </location>
</feature>
<reference evidence="2" key="2">
    <citation type="submission" date="2013-04" db="UniProtKB">
        <authorList>
            <consortium name="EnsemblPlants"/>
        </authorList>
    </citation>
    <scope>IDENTIFICATION</scope>
</reference>
<dbReference type="PANTHER" id="PTHR34458">
    <property type="entry name" value="POLLEN OLE E 1 ALLERGEN AND EXTENSIN FAMILY PROTEIN-RELATED"/>
    <property type="match status" value="1"/>
</dbReference>
<dbReference type="InterPro" id="IPR040404">
    <property type="entry name" value="Phylloplanin-like"/>
</dbReference>
<dbReference type="EnsemblPlants" id="OB06G12520.1">
    <property type="protein sequence ID" value="OB06G12520.1"/>
    <property type="gene ID" value="OB06G12520"/>
</dbReference>